<sequence length="100" mass="11553">MTQRMVTDDLVVPLNGKFRLQLINNFKLIDYRLRQLNQLYDSLPESVKSEDIDNLSKNINYDVQTALADMDKKINRITLGVDQETAERVVTKILEDKGVI</sequence>
<comment type="caution">
    <text evidence="1">The sequence shown here is derived from an EMBL/GenBank/DDBJ whole genome shotgun (WGS) entry which is preliminary data.</text>
</comment>
<dbReference type="Proteomes" id="UP000051638">
    <property type="component" value="Unassembled WGS sequence"/>
</dbReference>
<proteinExistence type="predicted"/>
<dbReference type="PATRIC" id="fig|1423796.3.peg.904"/>
<evidence type="ECO:0000313" key="1">
    <source>
        <dbReference type="EMBL" id="KRM92867.1"/>
    </source>
</evidence>
<accession>A0A0R2CZZ6</accession>
<dbReference type="EMBL" id="AYYI01000105">
    <property type="protein sequence ID" value="KRM92867.1"/>
    <property type="molecule type" value="Genomic_DNA"/>
</dbReference>
<keyword evidence="2" id="KW-1185">Reference proteome</keyword>
<gene>
    <name evidence="1" type="ORF">FC24_GL000883</name>
</gene>
<reference evidence="1 2" key="1">
    <citation type="journal article" date="2015" name="Genome Announc.">
        <title>Expanding the biotechnology potential of lactobacilli through comparative genomics of 213 strains and associated genera.</title>
        <authorList>
            <person name="Sun Z."/>
            <person name="Harris H.M."/>
            <person name="McCann A."/>
            <person name="Guo C."/>
            <person name="Argimon S."/>
            <person name="Zhang W."/>
            <person name="Yang X."/>
            <person name="Jeffery I.B."/>
            <person name="Cooney J.C."/>
            <person name="Kagawa T.F."/>
            <person name="Liu W."/>
            <person name="Song Y."/>
            <person name="Salvetti E."/>
            <person name="Wrobel A."/>
            <person name="Rasinkangas P."/>
            <person name="Parkhill J."/>
            <person name="Rea M.C."/>
            <person name="O'Sullivan O."/>
            <person name="Ritari J."/>
            <person name="Douillard F.P."/>
            <person name="Paul Ross R."/>
            <person name="Yang R."/>
            <person name="Briner A.E."/>
            <person name="Felis G.E."/>
            <person name="de Vos W.M."/>
            <person name="Barrangou R."/>
            <person name="Klaenhammer T.R."/>
            <person name="Caufield P.W."/>
            <person name="Cui Y."/>
            <person name="Zhang H."/>
            <person name="O'Toole P.W."/>
        </authorList>
    </citation>
    <scope>NUCLEOTIDE SEQUENCE [LARGE SCALE GENOMIC DNA]</scope>
    <source>
        <strain evidence="1 2">DSM 20253</strain>
    </source>
</reference>
<evidence type="ECO:0000313" key="2">
    <source>
        <dbReference type="Proteomes" id="UP000051638"/>
    </source>
</evidence>
<dbReference type="AlphaFoldDB" id="A0A0R2CZZ6"/>
<dbReference type="RefSeq" id="WP_057874889.1">
    <property type="nucleotide sequence ID" value="NZ_AYYI01000105.1"/>
</dbReference>
<protein>
    <submittedName>
        <fullName evidence="1">Uncharacterized protein</fullName>
    </submittedName>
</protein>
<organism evidence="1 2">
    <name type="scientific">Loigolactobacillus rennini DSM 20253</name>
    <dbReference type="NCBI Taxonomy" id="1423796"/>
    <lineage>
        <taxon>Bacteria</taxon>
        <taxon>Bacillati</taxon>
        <taxon>Bacillota</taxon>
        <taxon>Bacilli</taxon>
        <taxon>Lactobacillales</taxon>
        <taxon>Lactobacillaceae</taxon>
        <taxon>Loigolactobacillus</taxon>
    </lineage>
</organism>
<name>A0A0R2CZZ6_9LACO</name>
<dbReference type="STRING" id="1423796.FC24_GL000883"/>